<keyword evidence="11" id="KW-1185">Reference proteome</keyword>
<gene>
    <name evidence="10" type="ORF">PENTCL1PPCAC_19927</name>
</gene>
<feature type="non-terminal residue" evidence="10">
    <location>
        <position position="1"/>
    </location>
</feature>
<name>A0AAV5TTH8_9BILA</name>
<dbReference type="GO" id="GO:0005789">
    <property type="term" value="C:endoplasmic reticulum membrane"/>
    <property type="evidence" value="ECO:0007669"/>
    <property type="project" value="UniProtKB-SubCell"/>
</dbReference>
<dbReference type="PRINTS" id="PR00385">
    <property type="entry name" value="P450"/>
</dbReference>
<dbReference type="GO" id="GO:0005506">
    <property type="term" value="F:iron ion binding"/>
    <property type="evidence" value="ECO:0007669"/>
    <property type="project" value="InterPro"/>
</dbReference>
<evidence type="ECO:0000256" key="8">
    <source>
        <dbReference type="PIRSR" id="PIRSR602403-1"/>
    </source>
</evidence>
<feature type="non-terminal residue" evidence="10">
    <location>
        <position position="138"/>
    </location>
</feature>
<feature type="binding site" description="axial binding residue" evidence="8">
    <location>
        <position position="126"/>
    </location>
    <ligand>
        <name>heme</name>
        <dbReference type="ChEBI" id="CHEBI:30413"/>
    </ligand>
    <ligandPart>
        <name>Fe</name>
        <dbReference type="ChEBI" id="CHEBI:18248"/>
    </ligandPart>
</feature>
<keyword evidence="5 8" id="KW-0479">Metal-binding</keyword>
<evidence type="ECO:0000256" key="2">
    <source>
        <dbReference type="ARBA" id="ARBA00003690"/>
    </source>
</evidence>
<dbReference type="GO" id="GO:0004497">
    <property type="term" value="F:monooxygenase activity"/>
    <property type="evidence" value="ECO:0007669"/>
    <property type="project" value="UniProtKB-KW"/>
</dbReference>
<protein>
    <recommendedName>
        <fullName evidence="12">Cytochrome P450</fullName>
    </recommendedName>
</protein>
<sequence>WFLGQYPEHQVGASNQRKSIVCLAEMRDPTEADLRRLPFLERCIKESLRLMPSVPFFSRVLSHDLEVDDVILPKNLAVTVAPWISHRDPDNWERPEEFYPDHFLPEKVSARDPYAYIPFSAGPRNCIGQKFAIAEEKT</sequence>
<evidence type="ECO:0000313" key="11">
    <source>
        <dbReference type="Proteomes" id="UP001432027"/>
    </source>
</evidence>
<dbReference type="PROSITE" id="PS00086">
    <property type="entry name" value="CYTOCHROME_P450"/>
    <property type="match status" value="1"/>
</dbReference>
<evidence type="ECO:0000256" key="6">
    <source>
        <dbReference type="ARBA" id="ARBA00023004"/>
    </source>
</evidence>
<dbReference type="Pfam" id="PF00067">
    <property type="entry name" value="p450"/>
    <property type="match status" value="1"/>
</dbReference>
<dbReference type="GO" id="GO:0020037">
    <property type="term" value="F:heme binding"/>
    <property type="evidence" value="ECO:0007669"/>
    <property type="project" value="InterPro"/>
</dbReference>
<dbReference type="EMBL" id="BTSX01000004">
    <property type="protein sequence ID" value="GMS97752.1"/>
    <property type="molecule type" value="Genomic_DNA"/>
</dbReference>
<evidence type="ECO:0000256" key="9">
    <source>
        <dbReference type="RuleBase" id="RU000461"/>
    </source>
</evidence>
<dbReference type="InterPro" id="IPR002403">
    <property type="entry name" value="Cyt_P450_E_grp-IV"/>
</dbReference>
<keyword evidence="9" id="KW-0560">Oxidoreductase</keyword>
<organism evidence="10 11">
    <name type="scientific">Pristionchus entomophagus</name>
    <dbReference type="NCBI Taxonomy" id="358040"/>
    <lineage>
        <taxon>Eukaryota</taxon>
        <taxon>Metazoa</taxon>
        <taxon>Ecdysozoa</taxon>
        <taxon>Nematoda</taxon>
        <taxon>Chromadorea</taxon>
        <taxon>Rhabditida</taxon>
        <taxon>Rhabditina</taxon>
        <taxon>Diplogasteromorpha</taxon>
        <taxon>Diplogasteroidea</taxon>
        <taxon>Neodiplogasteridae</taxon>
        <taxon>Pristionchus</taxon>
    </lineage>
</organism>
<evidence type="ECO:0008006" key="12">
    <source>
        <dbReference type="Google" id="ProtNLM"/>
    </source>
</evidence>
<evidence type="ECO:0000256" key="7">
    <source>
        <dbReference type="ARBA" id="ARBA00023033"/>
    </source>
</evidence>
<dbReference type="GO" id="GO:0016705">
    <property type="term" value="F:oxidoreductase activity, acting on paired donors, with incorporation or reduction of molecular oxygen"/>
    <property type="evidence" value="ECO:0007669"/>
    <property type="project" value="InterPro"/>
</dbReference>
<comment type="similarity">
    <text evidence="3 9">Belongs to the cytochrome P450 family.</text>
</comment>
<dbReference type="PANTHER" id="PTHR24291:SF146">
    <property type="entry name" value="CYTOCHROME P450"/>
    <property type="match status" value="1"/>
</dbReference>
<dbReference type="PRINTS" id="PR00465">
    <property type="entry name" value="EP450IV"/>
</dbReference>
<comment type="cofactor">
    <cofactor evidence="1 8">
        <name>heme</name>
        <dbReference type="ChEBI" id="CHEBI:30413"/>
    </cofactor>
</comment>
<dbReference type="Gene3D" id="1.10.630.10">
    <property type="entry name" value="Cytochrome P450"/>
    <property type="match status" value="1"/>
</dbReference>
<dbReference type="InterPro" id="IPR050196">
    <property type="entry name" value="Cytochrome_P450_Monoox"/>
</dbReference>
<evidence type="ECO:0000256" key="1">
    <source>
        <dbReference type="ARBA" id="ARBA00001971"/>
    </source>
</evidence>
<dbReference type="InterPro" id="IPR017972">
    <property type="entry name" value="Cyt_P450_CS"/>
</dbReference>
<keyword evidence="6 8" id="KW-0408">Iron</keyword>
<keyword evidence="7 9" id="KW-0503">Monooxygenase</keyword>
<keyword evidence="4 8" id="KW-0349">Heme</keyword>
<reference evidence="10" key="1">
    <citation type="submission" date="2023-10" db="EMBL/GenBank/DDBJ databases">
        <title>Genome assembly of Pristionchus species.</title>
        <authorList>
            <person name="Yoshida K."/>
            <person name="Sommer R.J."/>
        </authorList>
    </citation>
    <scope>NUCLEOTIDE SEQUENCE</scope>
    <source>
        <strain evidence="10">RS0144</strain>
    </source>
</reference>
<dbReference type="InterPro" id="IPR036396">
    <property type="entry name" value="Cyt_P450_sf"/>
</dbReference>
<evidence type="ECO:0000256" key="4">
    <source>
        <dbReference type="ARBA" id="ARBA00022617"/>
    </source>
</evidence>
<proteinExistence type="inferred from homology"/>
<evidence type="ECO:0000256" key="5">
    <source>
        <dbReference type="ARBA" id="ARBA00022723"/>
    </source>
</evidence>
<evidence type="ECO:0000256" key="3">
    <source>
        <dbReference type="ARBA" id="ARBA00010617"/>
    </source>
</evidence>
<evidence type="ECO:0000313" key="10">
    <source>
        <dbReference type="EMBL" id="GMS97752.1"/>
    </source>
</evidence>
<dbReference type="Proteomes" id="UP001432027">
    <property type="component" value="Unassembled WGS sequence"/>
</dbReference>
<dbReference type="PANTHER" id="PTHR24291">
    <property type="entry name" value="CYTOCHROME P450 FAMILY 4"/>
    <property type="match status" value="1"/>
</dbReference>
<dbReference type="InterPro" id="IPR001128">
    <property type="entry name" value="Cyt_P450"/>
</dbReference>
<accession>A0AAV5TTH8</accession>
<comment type="caution">
    <text evidence="10">The sequence shown here is derived from an EMBL/GenBank/DDBJ whole genome shotgun (WGS) entry which is preliminary data.</text>
</comment>
<comment type="function">
    <text evidence="2">May be involved in the metabolism of insect hormones and in the breakdown of synthetic insecticides.</text>
</comment>
<dbReference type="AlphaFoldDB" id="A0AAV5TTH8"/>
<dbReference type="SUPFAM" id="SSF48264">
    <property type="entry name" value="Cytochrome P450"/>
    <property type="match status" value="1"/>
</dbReference>